<reference evidence="2 3" key="1">
    <citation type="submission" date="2024-02" db="EMBL/GenBank/DDBJ databases">
        <title>A draft genome for the cacao thread blight pathogen Marasmius crinis-equi.</title>
        <authorList>
            <person name="Cohen S.P."/>
            <person name="Baruah I.K."/>
            <person name="Amoako-Attah I."/>
            <person name="Bukari Y."/>
            <person name="Meinhardt L.W."/>
            <person name="Bailey B.A."/>
        </authorList>
    </citation>
    <scope>NUCLEOTIDE SEQUENCE [LARGE SCALE GENOMIC DNA]</scope>
    <source>
        <strain evidence="2 3">GH-76</strain>
    </source>
</reference>
<dbReference type="SUPFAM" id="SSF56281">
    <property type="entry name" value="Metallo-hydrolase/oxidoreductase"/>
    <property type="match status" value="1"/>
</dbReference>
<evidence type="ECO:0000313" key="3">
    <source>
        <dbReference type="Proteomes" id="UP001465976"/>
    </source>
</evidence>
<accession>A0ABR3FR49</accession>
<evidence type="ECO:0000313" key="2">
    <source>
        <dbReference type="EMBL" id="KAL0577592.1"/>
    </source>
</evidence>
<dbReference type="Pfam" id="PF12706">
    <property type="entry name" value="Lactamase_B_2"/>
    <property type="match status" value="1"/>
</dbReference>
<dbReference type="EMBL" id="JBAHYK010000147">
    <property type="protein sequence ID" value="KAL0577592.1"/>
    <property type="molecule type" value="Genomic_DNA"/>
</dbReference>
<dbReference type="PANTHER" id="PTHR42663:SF6">
    <property type="entry name" value="HYDROLASE C777.06C-RELATED"/>
    <property type="match status" value="1"/>
</dbReference>
<keyword evidence="3" id="KW-1185">Reference proteome</keyword>
<dbReference type="CDD" id="cd16279">
    <property type="entry name" value="metallo-hydrolase-like_MBL-fold"/>
    <property type="match status" value="1"/>
</dbReference>
<evidence type="ECO:0000259" key="1">
    <source>
        <dbReference type="Pfam" id="PF12706"/>
    </source>
</evidence>
<comment type="caution">
    <text evidence="2">The sequence shown here is derived from an EMBL/GenBank/DDBJ whole genome shotgun (WGS) entry which is preliminary data.</text>
</comment>
<name>A0ABR3FR49_9AGAR</name>
<gene>
    <name evidence="2" type="ORF">V5O48_004390</name>
</gene>
<dbReference type="InterPro" id="IPR001279">
    <property type="entry name" value="Metallo-B-lactamas"/>
</dbReference>
<protein>
    <recommendedName>
        <fullName evidence="1">Metallo-beta-lactamase domain-containing protein</fullName>
    </recommendedName>
</protein>
<proteinExistence type="predicted"/>
<sequence>MSNDPVELIFLGTGTSSSLPSIGCLTLPRDGSDEQGCRACLSTLKPEGKKNIRRNTSAAVRMKDKKGQPITIVIDAGKTFQAAALEWFPTHGLRRIDALLLTHAHADAMNGLDDLRGTDAPSKGGRRLTNASDPGWTLGSTIQDHVDVYLSQATFQEVKRSFPYLVSKEYASGGGDVPDFIWHIIDDGVPFEINDTGIFVTPFAVHHGRIFSTLPCPAYAPTPTNDVGHESSAPVDMMRRMNINGNSSPQFLEPNPQKAIQPYYCFGYKIEDHLVYISDVSYIPESAWSVIRGTKDDSKRLPVCVLDCLGPKRHASHFGLDQSVATAREIGALRSYFVGFSHRVSHEEYVTITEVLGGKTHAEEGLSEKEREGISMLGDGENIWARPAHDGLRVLIDGEDGVRDETYDPAPV</sequence>
<dbReference type="Proteomes" id="UP001465976">
    <property type="component" value="Unassembled WGS sequence"/>
</dbReference>
<dbReference type="PANTHER" id="PTHR42663">
    <property type="entry name" value="HYDROLASE C777.06C-RELATED-RELATED"/>
    <property type="match status" value="1"/>
</dbReference>
<feature type="domain" description="Metallo-beta-lactamase" evidence="1">
    <location>
        <begin position="72"/>
        <end position="210"/>
    </location>
</feature>
<dbReference type="Gene3D" id="3.60.15.10">
    <property type="entry name" value="Ribonuclease Z/Hydroxyacylglutathione hydrolase-like"/>
    <property type="match status" value="1"/>
</dbReference>
<organism evidence="2 3">
    <name type="scientific">Marasmius crinis-equi</name>
    <dbReference type="NCBI Taxonomy" id="585013"/>
    <lineage>
        <taxon>Eukaryota</taxon>
        <taxon>Fungi</taxon>
        <taxon>Dikarya</taxon>
        <taxon>Basidiomycota</taxon>
        <taxon>Agaricomycotina</taxon>
        <taxon>Agaricomycetes</taxon>
        <taxon>Agaricomycetidae</taxon>
        <taxon>Agaricales</taxon>
        <taxon>Marasmiineae</taxon>
        <taxon>Marasmiaceae</taxon>
        <taxon>Marasmius</taxon>
    </lineage>
</organism>
<dbReference type="InterPro" id="IPR036866">
    <property type="entry name" value="RibonucZ/Hydroxyglut_hydro"/>
</dbReference>